<reference evidence="4" key="4">
    <citation type="submission" date="2023-03" db="UniProtKB">
        <authorList>
            <consortium name="EnsemblPlants"/>
        </authorList>
    </citation>
    <scope>IDENTIFICATION</scope>
    <source>
        <strain evidence="4">cv. Chiifu-401-42</strain>
    </source>
</reference>
<keyword evidence="5" id="KW-1185">Reference proteome</keyword>
<feature type="region of interest" description="Disordered" evidence="1">
    <location>
        <begin position="71"/>
        <end position="116"/>
    </location>
</feature>
<dbReference type="Gramene" id="A05p29490.2_BraZ1">
    <property type="protein sequence ID" value="A05p29490.2_BraZ1.CDS"/>
    <property type="gene ID" value="A05g29490.2_BraZ1"/>
</dbReference>
<gene>
    <name evidence="3" type="ORF">BRAA05T21302Z</name>
    <name evidence="2" type="ORF">BRAPAZ1V2_A05P29490.2</name>
</gene>
<dbReference type="HOGENOM" id="CLU_2100325_0_0_1"/>
<dbReference type="Gramene" id="Bra010212.1">
    <property type="protein sequence ID" value="Bra010212.1-P"/>
    <property type="gene ID" value="Bra010212"/>
</dbReference>
<dbReference type="EMBL" id="LR031570">
    <property type="protein sequence ID" value="VDC71588.1"/>
    <property type="molecule type" value="Genomic_DNA"/>
</dbReference>
<feature type="compositionally biased region" description="Basic and acidic residues" evidence="1">
    <location>
        <begin position="84"/>
        <end position="94"/>
    </location>
</feature>
<dbReference type="Proteomes" id="UP000694005">
    <property type="component" value="Chromosome A05"/>
</dbReference>
<protein>
    <submittedName>
        <fullName evidence="3 4">Uncharacterized protein</fullName>
    </submittedName>
</protein>
<dbReference type="AlphaFoldDB" id="A0A3P5ZHK6"/>
<sequence length="116" mass="13557">MAIVMELEPQYPLIWLWSRKVERRWVVIWSWLDGKRFRCHVVVELYFSELKASRCRKDCSALNLLASKAFDLPHPTKGRSSSLKSERLRDHGEEGTNAVSYEPAADKTRHQGETLR</sequence>
<evidence type="ECO:0000313" key="5">
    <source>
        <dbReference type="Proteomes" id="UP000011750"/>
    </source>
</evidence>
<dbReference type="EMBL" id="LS974621">
    <property type="protein sequence ID" value="CAG7876428.1"/>
    <property type="molecule type" value="Genomic_DNA"/>
</dbReference>
<evidence type="ECO:0000313" key="2">
    <source>
        <dbReference type="EMBL" id="CAG7876428.1"/>
    </source>
</evidence>
<evidence type="ECO:0000313" key="4">
    <source>
        <dbReference type="EnsemblPlants" id="Bra010212.1-P"/>
    </source>
</evidence>
<evidence type="ECO:0000313" key="3">
    <source>
        <dbReference type="EMBL" id="VDC71588.1"/>
    </source>
</evidence>
<feature type="compositionally biased region" description="Basic and acidic residues" evidence="1">
    <location>
        <begin position="104"/>
        <end position="116"/>
    </location>
</feature>
<accession>M4D163</accession>
<evidence type="ECO:0000256" key="1">
    <source>
        <dbReference type="SAM" id="MobiDB-lite"/>
    </source>
</evidence>
<name>A0A3P5ZHK6_BRACM</name>
<proteinExistence type="predicted"/>
<reference evidence="5" key="1">
    <citation type="journal article" date="2011" name="Nat. Genet.">
        <title>The genome of the mesopolyploid crop species Brassica rapa.</title>
        <authorList>
            <consortium name="Brassica rapa Genome Sequencing Project Consortium"/>
            <person name="Wang X."/>
            <person name="Wang H."/>
            <person name="Wang J."/>
            <person name="Sun R."/>
            <person name="Wu J."/>
            <person name="Liu S."/>
            <person name="Bai Y."/>
            <person name="Mun J.H."/>
            <person name="Bancroft I."/>
            <person name="Cheng F."/>
            <person name="Huang S."/>
            <person name="Li X."/>
            <person name="Hua W."/>
            <person name="Wang J."/>
            <person name="Wang X."/>
            <person name="Freeling M."/>
            <person name="Pires J.C."/>
            <person name="Paterson A.H."/>
            <person name="Chalhoub B."/>
            <person name="Wang B."/>
            <person name="Hayward A."/>
            <person name="Sharpe A.G."/>
            <person name="Park B.S."/>
            <person name="Weisshaar B."/>
            <person name="Liu B."/>
            <person name="Li B."/>
            <person name="Liu B."/>
            <person name="Tong C."/>
            <person name="Song C."/>
            <person name="Duran C."/>
            <person name="Peng C."/>
            <person name="Geng C."/>
            <person name="Koh C."/>
            <person name="Lin C."/>
            <person name="Edwards D."/>
            <person name="Mu D."/>
            <person name="Shen D."/>
            <person name="Soumpourou E."/>
            <person name="Li F."/>
            <person name="Fraser F."/>
            <person name="Conant G."/>
            <person name="Lassalle G."/>
            <person name="King G.J."/>
            <person name="Bonnema G."/>
            <person name="Tang H."/>
            <person name="Wang H."/>
            <person name="Belcram H."/>
            <person name="Zhou H."/>
            <person name="Hirakawa H."/>
            <person name="Abe H."/>
            <person name="Guo H."/>
            <person name="Wang H."/>
            <person name="Jin H."/>
            <person name="Parkin I.A."/>
            <person name="Batley J."/>
            <person name="Kim J.S."/>
            <person name="Just J."/>
            <person name="Li J."/>
            <person name="Xu J."/>
            <person name="Deng J."/>
            <person name="Kim J.A."/>
            <person name="Li J."/>
            <person name="Yu J."/>
            <person name="Meng J."/>
            <person name="Wang J."/>
            <person name="Min J."/>
            <person name="Poulain J."/>
            <person name="Wang J."/>
            <person name="Hatakeyama K."/>
            <person name="Wu K."/>
            <person name="Wang L."/>
            <person name="Fang L."/>
            <person name="Trick M."/>
            <person name="Links M.G."/>
            <person name="Zhao M."/>
            <person name="Jin M."/>
            <person name="Ramchiary N."/>
            <person name="Drou N."/>
            <person name="Berkman P.J."/>
            <person name="Cai Q."/>
            <person name="Huang Q."/>
            <person name="Li R."/>
            <person name="Tabata S."/>
            <person name="Cheng S."/>
            <person name="Zhang S."/>
            <person name="Zhang S."/>
            <person name="Huang S."/>
            <person name="Sato S."/>
            <person name="Sun S."/>
            <person name="Kwon S.J."/>
            <person name="Choi S.R."/>
            <person name="Lee T.H."/>
            <person name="Fan W."/>
            <person name="Zhao X."/>
            <person name="Tan X."/>
            <person name="Xu X."/>
            <person name="Wang Y."/>
            <person name="Qiu Y."/>
            <person name="Yin Y."/>
            <person name="Li Y."/>
            <person name="Du Y."/>
            <person name="Liao Y."/>
            <person name="Lim Y."/>
            <person name="Narusaka Y."/>
            <person name="Wang Y."/>
            <person name="Wang Z."/>
            <person name="Li Z."/>
            <person name="Wang Z."/>
            <person name="Xiong Z."/>
            <person name="Zhang Z."/>
        </authorList>
    </citation>
    <scope>NUCLEOTIDE SEQUENCE [LARGE SCALE GENOMIC DNA]</scope>
    <source>
        <strain evidence="5">cv. Chiifu-401-42</strain>
    </source>
</reference>
<reference evidence="5" key="2">
    <citation type="journal article" date="2018" name="Hortic Res">
        <title>Improved Brassica rapa reference genome by single-molecule sequencing and chromosome conformation capture technologies.</title>
        <authorList>
            <person name="Zhang L."/>
            <person name="Cai X."/>
            <person name="Wu J."/>
            <person name="Liu M."/>
            <person name="Grob S."/>
            <person name="Cheng F."/>
            <person name="Liang J."/>
            <person name="Cai C."/>
            <person name="Liu Z."/>
            <person name="Liu B."/>
            <person name="Wang F."/>
            <person name="Li S."/>
            <person name="Liu F."/>
            <person name="Li X."/>
            <person name="Cheng L."/>
            <person name="Yang W."/>
            <person name="Li M.H."/>
            <person name="Grossniklaus U."/>
            <person name="Zheng H."/>
            <person name="Wang X."/>
        </authorList>
    </citation>
    <scope>NUCLEOTIDE SEQUENCE [LARGE SCALE GENOMIC DNA]</scope>
    <source>
        <strain evidence="5">cv. Chiifu-401-42</strain>
    </source>
</reference>
<dbReference type="Proteomes" id="UP000011750">
    <property type="component" value="Chromosome A06"/>
</dbReference>
<dbReference type="EnsemblPlants" id="Bra010212.1">
    <property type="protein sequence ID" value="Bra010212.1-P"/>
    <property type="gene ID" value="Bra010212"/>
</dbReference>
<accession>A0A3P5ZHK6</accession>
<reference evidence="3" key="3">
    <citation type="submission" date="2018-11" db="EMBL/GenBank/DDBJ databases">
        <authorList>
            <consortium name="Genoscope - CEA"/>
            <person name="William W."/>
        </authorList>
    </citation>
    <scope>NUCLEOTIDE SEQUENCE</scope>
</reference>
<organism evidence="3">
    <name type="scientific">Brassica campestris</name>
    <name type="common">Field mustard</name>
    <dbReference type="NCBI Taxonomy" id="3711"/>
    <lineage>
        <taxon>Eukaryota</taxon>
        <taxon>Viridiplantae</taxon>
        <taxon>Streptophyta</taxon>
        <taxon>Embryophyta</taxon>
        <taxon>Tracheophyta</taxon>
        <taxon>Spermatophyta</taxon>
        <taxon>Magnoliopsida</taxon>
        <taxon>eudicotyledons</taxon>
        <taxon>Gunneridae</taxon>
        <taxon>Pentapetalae</taxon>
        <taxon>rosids</taxon>
        <taxon>malvids</taxon>
        <taxon>Brassicales</taxon>
        <taxon>Brassicaceae</taxon>
        <taxon>Brassiceae</taxon>
        <taxon>Brassica</taxon>
    </lineage>
</organism>